<evidence type="ECO:0000313" key="2">
    <source>
        <dbReference type="Proteomes" id="UP000177942"/>
    </source>
</evidence>
<dbReference type="STRING" id="1798407.A3A16_01345"/>
<dbReference type="EMBL" id="MHJJ01000005">
    <property type="protein sequence ID" value="OGY66011.1"/>
    <property type="molecule type" value="Genomic_DNA"/>
</dbReference>
<dbReference type="PROSITE" id="PS51257">
    <property type="entry name" value="PROKAR_LIPOPROTEIN"/>
    <property type="match status" value="1"/>
</dbReference>
<sequence>MRRVLAVSVFSILLLIGCGGGGGGNKQPDYHGRCDYSVLNPYSRPPVDLVWYHNAQFNLDRTIRWPHRDVLIAVMDTRIDRWALQQILDEINRYIYPTRLVVADVPPVYADIEIWHNPVLDQLDWLGQCEWIFGAGNFLVKAIIEIADSPFYGCLFYAVLKHELLHAVGIFEHMTDGGVMNSPTYNDVITPNVIDVLVPLYRFPAGTPVYP</sequence>
<dbReference type="AlphaFoldDB" id="A0A1G1ZN91"/>
<accession>A0A1G1ZN91</accession>
<dbReference type="Proteomes" id="UP000177942">
    <property type="component" value="Unassembled WGS sequence"/>
</dbReference>
<proteinExistence type="predicted"/>
<reference evidence="1 2" key="1">
    <citation type="journal article" date="2016" name="Nat. Commun.">
        <title>Thousands of microbial genomes shed light on interconnected biogeochemical processes in an aquifer system.</title>
        <authorList>
            <person name="Anantharaman K."/>
            <person name="Brown C.T."/>
            <person name="Hug L.A."/>
            <person name="Sharon I."/>
            <person name="Castelle C.J."/>
            <person name="Probst A.J."/>
            <person name="Thomas B.C."/>
            <person name="Singh A."/>
            <person name="Wilkins M.J."/>
            <person name="Karaoz U."/>
            <person name="Brodie E.L."/>
            <person name="Williams K.H."/>
            <person name="Hubbard S.S."/>
            <person name="Banfield J.F."/>
        </authorList>
    </citation>
    <scope>NUCLEOTIDE SEQUENCE [LARGE SCALE GENOMIC DNA]</scope>
</reference>
<evidence type="ECO:0000313" key="1">
    <source>
        <dbReference type="EMBL" id="OGY66011.1"/>
    </source>
</evidence>
<dbReference type="SUPFAM" id="SSF55486">
    <property type="entry name" value="Metalloproteases ('zincins'), catalytic domain"/>
    <property type="match status" value="1"/>
</dbReference>
<organism evidence="1 2">
    <name type="scientific">Candidatus Harrisonbacteria bacterium RIFCSPLOWO2_01_FULL_44_18</name>
    <dbReference type="NCBI Taxonomy" id="1798407"/>
    <lineage>
        <taxon>Bacteria</taxon>
        <taxon>Candidatus Harrisoniibacteriota</taxon>
    </lineage>
</organism>
<name>A0A1G1ZN91_9BACT</name>
<comment type="caution">
    <text evidence="1">The sequence shown here is derived from an EMBL/GenBank/DDBJ whole genome shotgun (WGS) entry which is preliminary data.</text>
</comment>
<evidence type="ECO:0008006" key="3">
    <source>
        <dbReference type="Google" id="ProtNLM"/>
    </source>
</evidence>
<protein>
    <recommendedName>
        <fullName evidence="3">Peptidase M10 metallopeptidase domain-containing protein</fullName>
    </recommendedName>
</protein>
<gene>
    <name evidence="1" type="ORF">A3A16_01345</name>
</gene>